<accession>A2C7M3</accession>
<dbReference type="Proteomes" id="UP000002274">
    <property type="component" value="Chromosome"/>
</dbReference>
<evidence type="ECO:0000256" key="1">
    <source>
        <dbReference type="SAM" id="MobiDB-lite"/>
    </source>
</evidence>
<dbReference type="STRING" id="59922.P9303_07321"/>
<organism evidence="2 3">
    <name type="scientific">Prochlorococcus marinus (strain MIT 9303)</name>
    <dbReference type="NCBI Taxonomy" id="59922"/>
    <lineage>
        <taxon>Bacteria</taxon>
        <taxon>Bacillati</taxon>
        <taxon>Cyanobacteriota</taxon>
        <taxon>Cyanophyceae</taxon>
        <taxon>Synechococcales</taxon>
        <taxon>Prochlorococcaceae</taxon>
        <taxon>Prochlorococcus</taxon>
    </lineage>
</organism>
<protein>
    <submittedName>
        <fullName evidence="2">Uncharacterized protein</fullName>
    </submittedName>
</protein>
<dbReference type="BioCyc" id="PMAR59922:G1G80-668-MONOMER"/>
<feature type="region of interest" description="Disordered" evidence="1">
    <location>
        <begin position="1"/>
        <end position="49"/>
    </location>
</feature>
<evidence type="ECO:0000313" key="3">
    <source>
        <dbReference type="Proteomes" id="UP000002274"/>
    </source>
</evidence>
<gene>
    <name evidence="2" type="ordered locus">P9303_07321</name>
</gene>
<feature type="compositionally biased region" description="Basic and acidic residues" evidence="1">
    <location>
        <begin position="1"/>
        <end position="12"/>
    </location>
</feature>
<proteinExistence type="predicted"/>
<evidence type="ECO:0000313" key="2">
    <source>
        <dbReference type="EMBL" id="ABM77483.1"/>
    </source>
</evidence>
<dbReference type="AlphaFoldDB" id="A2C7M3"/>
<reference evidence="2 3" key="1">
    <citation type="journal article" date="2007" name="PLoS Genet.">
        <title>Patterns and implications of gene gain and loss in the evolution of Prochlorococcus.</title>
        <authorList>
            <person name="Kettler G.C."/>
            <person name="Martiny A.C."/>
            <person name="Huang K."/>
            <person name="Zucker J."/>
            <person name="Coleman M.L."/>
            <person name="Rodrigue S."/>
            <person name="Chen F."/>
            <person name="Lapidus A."/>
            <person name="Ferriera S."/>
            <person name="Johnson J."/>
            <person name="Steglich C."/>
            <person name="Church G.M."/>
            <person name="Richardson P."/>
            <person name="Chisholm S.W."/>
        </authorList>
    </citation>
    <scope>NUCLEOTIDE SEQUENCE [LARGE SCALE GENOMIC DNA]</scope>
    <source>
        <strain evidence="2 3">MIT 9303</strain>
    </source>
</reference>
<dbReference type="HOGENOM" id="CLU_2357440_0_0_3"/>
<name>A2C7M3_PROM3</name>
<feature type="compositionally biased region" description="Polar residues" evidence="1">
    <location>
        <begin position="18"/>
        <end position="28"/>
    </location>
</feature>
<dbReference type="KEGG" id="pmf:P9303_07321"/>
<dbReference type="EMBL" id="CP000554">
    <property type="protein sequence ID" value="ABM77483.1"/>
    <property type="molecule type" value="Genomic_DNA"/>
</dbReference>
<sequence>MAWPYHRDEPLKAKRVNPVTSQRLTNNPDGDLSWPLQQGDSQQLDLDRKRSSRLEVGNPWGMELLETSLILQTVQLRLGFGVLKMPLERTSNNINQ</sequence>